<dbReference type="Gene3D" id="3.40.190.10">
    <property type="entry name" value="Periplasmic binding protein-like II"/>
    <property type="match status" value="2"/>
</dbReference>
<name>A0AAX2MB50_CHRVL</name>
<dbReference type="EMBL" id="UIGR01000001">
    <property type="protein sequence ID" value="SUX33223.1"/>
    <property type="molecule type" value="Genomic_DNA"/>
</dbReference>
<proteinExistence type="predicted"/>
<feature type="chain" id="PRO_5043757697" evidence="1">
    <location>
        <begin position="22"/>
        <end position="236"/>
    </location>
</feature>
<accession>A0AAX2MB50</accession>
<protein>
    <submittedName>
        <fullName evidence="3">Bacterial extracellular solute-binding proteins, family 3</fullName>
    </submittedName>
</protein>
<dbReference type="PANTHER" id="PTHR38834:SF3">
    <property type="entry name" value="SOLUTE-BINDING PROTEIN FAMILY 3_N-TERMINAL DOMAIN-CONTAINING PROTEIN"/>
    <property type="match status" value="1"/>
</dbReference>
<dbReference type="Proteomes" id="UP000254029">
    <property type="component" value="Unassembled WGS sequence"/>
</dbReference>
<evidence type="ECO:0000313" key="3">
    <source>
        <dbReference type="EMBL" id="SUX33223.1"/>
    </source>
</evidence>
<evidence type="ECO:0000256" key="1">
    <source>
        <dbReference type="SAM" id="SignalP"/>
    </source>
</evidence>
<dbReference type="Pfam" id="PF00497">
    <property type="entry name" value="SBP_bac_3"/>
    <property type="match status" value="1"/>
</dbReference>
<dbReference type="InterPro" id="IPR001638">
    <property type="entry name" value="Solute-binding_3/MltF_N"/>
</dbReference>
<keyword evidence="1" id="KW-0732">Signal</keyword>
<organism evidence="3 4">
    <name type="scientific">Chromobacterium violaceum</name>
    <dbReference type="NCBI Taxonomy" id="536"/>
    <lineage>
        <taxon>Bacteria</taxon>
        <taxon>Pseudomonadati</taxon>
        <taxon>Pseudomonadota</taxon>
        <taxon>Betaproteobacteria</taxon>
        <taxon>Neisseriales</taxon>
        <taxon>Chromobacteriaceae</taxon>
        <taxon>Chromobacterium</taxon>
    </lineage>
</organism>
<dbReference type="SUPFAM" id="SSF53850">
    <property type="entry name" value="Periplasmic binding protein-like II"/>
    <property type="match status" value="1"/>
</dbReference>
<gene>
    <name evidence="3" type="ORF">NCTC8684_02312</name>
</gene>
<dbReference type="AlphaFoldDB" id="A0AAX2MB50"/>
<sequence>MSGWRAAAVLLGVLQAAGAQAETLRMLLTQIPGVIELAPDGASMRGAGVDLMKEVGRRAGVALRFEAYPQARARLLVEQQADACFPVGRLPELQAKYKWSAPLLHMRLVLLARADDGRQLSGLDQAQSLRVGAMRGTMAAARLKERGVAVEESADYLSGLEKLRLGRLDLWAMLDVGISSLAKRLDMPPPRVAWVMDTLDVAFACNRQADDALIARLDGAIAAMRADGSMARFDLR</sequence>
<feature type="signal peptide" evidence="1">
    <location>
        <begin position="1"/>
        <end position="21"/>
    </location>
</feature>
<feature type="domain" description="Solute-binding protein family 3/N-terminal" evidence="2">
    <location>
        <begin position="43"/>
        <end position="232"/>
    </location>
</feature>
<evidence type="ECO:0000259" key="2">
    <source>
        <dbReference type="Pfam" id="PF00497"/>
    </source>
</evidence>
<dbReference type="PANTHER" id="PTHR38834">
    <property type="entry name" value="PERIPLASMIC SUBSTRATE BINDING PROTEIN FAMILY 3"/>
    <property type="match status" value="1"/>
</dbReference>
<dbReference type="RefSeq" id="WP_076225799.1">
    <property type="nucleotide sequence ID" value="NZ_JBHMEH010000004.1"/>
</dbReference>
<comment type="caution">
    <text evidence="3">The sequence shown here is derived from an EMBL/GenBank/DDBJ whole genome shotgun (WGS) entry which is preliminary data.</text>
</comment>
<evidence type="ECO:0000313" key="4">
    <source>
        <dbReference type="Proteomes" id="UP000254029"/>
    </source>
</evidence>
<reference evidence="3 4" key="1">
    <citation type="submission" date="2018-06" db="EMBL/GenBank/DDBJ databases">
        <authorList>
            <consortium name="Pathogen Informatics"/>
            <person name="Doyle S."/>
        </authorList>
    </citation>
    <scope>NUCLEOTIDE SEQUENCE [LARGE SCALE GENOMIC DNA]</scope>
    <source>
        <strain evidence="3 4">NCTC8684</strain>
    </source>
</reference>